<evidence type="ECO:0000256" key="1">
    <source>
        <dbReference type="SAM" id="Phobius"/>
    </source>
</evidence>
<dbReference type="RefSeq" id="WP_154670611.1">
    <property type="nucleotide sequence ID" value="NZ_CP024047.1"/>
</dbReference>
<dbReference type="KEGG" id="nan:AArc1_1323"/>
<evidence type="ECO:0000313" key="2">
    <source>
        <dbReference type="EMBL" id="AXR77660.1"/>
    </source>
</evidence>
<dbReference type="Proteomes" id="UP000258613">
    <property type="component" value="Chromosome"/>
</dbReference>
<feature type="transmembrane region" description="Helical" evidence="1">
    <location>
        <begin position="20"/>
        <end position="44"/>
    </location>
</feature>
<keyword evidence="4" id="KW-1185">Reference proteome</keyword>
<gene>
    <name evidence="2" type="ORF">AArc1_1323</name>
    <name evidence="3" type="ORF">AArcMg_2348</name>
</gene>
<proteinExistence type="predicted"/>
<dbReference type="KEGG" id="nag:AArcMg_2348"/>
<organism evidence="3 4">
    <name type="scientific">Natrarchaeobaculum sulfurireducens</name>
    <dbReference type="NCBI Taxonomy" id="2044521"/>
    <lineage>
        <taxon>Archaea</taxon>
        <taxon>Methanobacteriati</taxon>
        <taxon>Methanobacteriota</taxon>
        <taxon>Stenosarchaea group</taxon>
        <taxon>Halobacteria</taxon>
        <taxon>Halobacteriales</taxon>
        <taxon>Natrialbaceae</taxon>
        <taxon>Natrarchaeobaculum</taxon>
    </lineage>
</organism>
<accession>A0A346PDR5</accession>
<dbReference type="Proteomes" id="UP000258707">
    <property type="component" value="Chromosome"/>
</dbReference>
<dbReference type="EMBL" id="CP024047">
    <property type="protein sequence ID" value="AXR77660.1"/>
    <property type="molecule type" value="Genomic_DNA"/>
</dbReference>
<dbReference type="AlphaFoldDB" id="A0A346PS47"/>
<reference evidence="4" key="2">
    <citation type="submission" date="2018-02" db="EMBL/GenBank/DDBJ databases">
        <title>Phenotypic and genomic properties of facultatively anaerobic sulfur-reducing natronoarchaea from hypersaline soda lakes.</title>
        <authorList>
            <person name="Sorokin D.Y."/>
            <person name="Kublanov I.V."/>
            <person name="Roman P."/>
            <person name="Sinninghe Damste J.S."/>
            <person name="Golyshin P.N."/>
            <person name="Rojo D."/>
            <person name="Ciordia S."/>
            <person name="Mena M.D.C."/>
            <person name="Ferrer M."/>
            <person name="Messina E."/>
            <person name="Smedile F."/>
            <person name="La Spada G."/>
            <person name="La Cono V."/>
            <person name="Yakimov M.M."/>
        </authorList>
    </citation>
    <scope>NUCLEOTIDE SEQUENCE [LARGE SCALE GENOMIC DNA]</scope>
    <source>
        <strain evidence="4">AArc-Mg</strain>
    </source>
</reference>
<reference evidence="3" key="3">
    <citation type="journal article" date="2019" name="Int. J. Syst. Evol. Microbiol.">
        <title>Natronolimnobius sulfurireducens sp. nov. and Halalkaliarchaeum desulfuricum gen. nov., sp. nov., the first sulfur-respiring alkaliphilic haloarchaea from hypersaline alkaline lakes.</title>
        <authorList>
            <person name="Sorokin D.Y."/>
            <person name="Yakimov M."/>
            <person name="Messina E."/>
            <person name="Merkel A.Y."/>
            <person name="Bale N.J."/>
            <person name="Sinninghe Damste J.S."/>
        </authorList>
    </citation>
    <scope>NUCLEOTIDE SEQUENCE</scope>
    <source>
        <strain evidence="3">AArc-Mg</strain>
        <strain evidence="2">AArc1</strain>
    </source>
</reference>
<evidence type="ECO:0000313" key="5">
    <source>
        <dbReference type="Proteomes" id="UP000258707"/>
    </source>
</evidence>
<sequence length="52" mass="5432">MSATAMFPLTVGMLAGASPMLYLVIGVLVVVAAIGTALVLTLLWERREASPE</sequence>
<reference evidence="5" key="1">
    <citation type="submission" date="2017-10" db="EMBL/GenBank/DDBJ databases">
        <title>Phenotypic and genomic properties of facultatively anaerobic sulfur-reducing natronoarchaea from hypersaline soda lakes.</title>
        <authorList>
            <person name="Sorokin D.Y."/>
            <person name="Kublanov I.V."/>
            <person name="Roman P."/>
            <person name="Sinninghe Damste J.S."/>
            <person name="Golyshin P.N."/>
            <person name="Rojo D."/>
            <person name="Ciordia S."/>
            <person name="Mena Md.C."/>
            <person name="Ferrer M."/>
            <person name="Messina E."/>
            <person name="Smedile F."/>
            <person name="La Spada G."/>
            <person name="La Cono V."/>
            <person name="Yakimov M.M."/>
        </authorList>
    </citation>
    <scope>NUCLEOTIDE SEQUENCE [LARGE SCALE GENOMIC DNA]</scope>
    <source>
        <strain evidence="5">AArc1</strain>
    </source>
</reference>
<name>A0A346PS47_9EURY</name>
<protein>
    <submittedName>
        <fullName evidence="3">Uncharacterized protein</fullName>
    </submittedName>
</protein>
<keyword evidence="1" id="KW-0472">Membrane</keyword>
<keyword evidence="1" id="KW-0812">Transmembrane</keyword>
<dbReference type="GeneID" id="42486305"/>
<keyword evidence="1" id="KW-1133">Transmembrane helix</keyword>
<evidence type="ECO:0000313" key="3">
    <source>
        <dbReference type="EMBL" id="AXR82342.1"/>
    </source>
</evidence>
<accession>A0A346PS47</accession>
<evidence type="ECO:0000313" key="4">
    <source>
        <dbReference type="Proteomes" id="UP000258613"/>
    </source>
</evidence>
<dbReference type="EMBL" id="CP027033">
    <property type="protein sequence ID" value="AXR82342.1"/>
    <property type="molecule type" value="Genomic_DNA"/>
</dbReference>